<evidence type="ECO:0000256" key="5">
    <source>
        <dbReference type="ARBA" id="ARBA00022692"/>
    </source>
</evidence>
<dbReference type="PANTHER" id="PTHR46206">
    <property type="entry name" value="CYTOCHROME P450"/>
    <property type="match status" value="1"/>
</dbReference>
<feature type="binding site" description="axial binding residue" evidence="10">
    <location>
        <position position="488"/>
    </location>
    <ligand>
        <name>heme</name>
        <dbReference type="ChEBI" id="CHEBI:30413"/>
    </ligand>
    <ligandPart>
        <name>Fe</name>
        <dbReference type="ChEBI" id="CHEBI:18248"/>
    </ligandPart>
</feature>
<protein>
    <submittedName>
        <fullName evidence="12">Cytochrome P450</fullName>
    </submittedName>
</protein>
<dbReference type="AlphaFoldDB" id="A0A197JP58"/>
<sequence>MSTASAVSANTLKLALPISASVISLAYLCAKLFNNNVRTEYESEEAVPKVLLRKGDSTHDVEYNEDPDAFLLRCEQVYGPVFQIQCLNQSLTVVSGPSLAREVHLHESFSFRDAVEHMTGYRAFIHSVIKSHKDIDSMLHFRLLRDGVSTKLSSFTPEIVQRMTVMLEQQIGSSEGEEPKLIEWPLVALQNIVAATMAQIFMGSEIAENTQVLQTFINCTHDFGKIINQNTETRDTNRILKNKAQYGYLNAMHKHRQVLFEAAQPVVEQRRQQERLADEQGVEYDRPQDMLQRMLDNVDEYGFVDLEDICGHLILLILASMHTTLEAGMNVLFYLAAFPDSLQPLHEEIEALLDEQAKDREEQRQRHREKETTFSFEGTDLDPSVDREITETVIKRAVKVDSFLKEMFRYRTERLASSHLARKDVMLSTGHVIRKGEKVIVNMRSVHQDNVHGENLSEFSPWRFLGKNPGAAKASKDYMTFGLGKFTCPGRFLAVHDLKIMIALIVTKYSSLVSQDKERQLGMLTSPLTYTSLTGLYVTSRNNSNKNDKTISPYSAALAYAAKEE</sequence>
<dbReference type="InterPro" id="IPR001128">
    <property type="entry name" value="Cyt_P450"/>
</dbReference>
<keyword evidence="4 10" id="KW-0349">Heme</keyword>
<keyword evidence="9" id="KW-0472">Membrane</keyword>
<dbReference type="GO" id="GO:0005506">
    <property type="term" value="F:iron ion binding"/>
    <property type="evidence" value="ECO:0007669"/>
    <property type="project" value="InterPro"/>
</dbReference>
<dbReference type="OrthoDB" id="1844152at2759"/>
<evidence type="ECO:0000313" key="12">
    <source>
        <dbReference type="EMBL" id="OAQ26139.1"/>
    </source>
</evidence>
<dbReference type="InterPro" id="IPR002401">
    <property type="entry name" value="Cyt_P450_E_grp-I"/>
</dbReference>
<keyword evidence="13" id="KW-1185">Reference proteome</keyword>
<gene>
    <name evidence="12" type="ORF">K457DRAFT_128595</name>
</gene>
<dbReference type="GO" id="GO:0016020">
    <property type="term" value="C:membrane"/>
    <property type="evidence" value="ECO:0007669"/>
    <property type="project" value="UniProtKB-SubCell"/>
</dbReference>
<dbReference type="GO" id="GO:0004497">
    <property type="term" value="F:monooxygenase activity"/>
    <property type="evidence" value="ECO:0007669"/>
    <property type="project" value="UniProtKB-KW"/>
</dbReference>
<evidence type="ECO:0000313" key="13">
    <source>
        <dbReference type="Proteomes" id="UP000078512"/>
    </source>
</evidence>
<feature type="coiled-coil region" evidence="11">
    <location>
        <begin position="346"/>
        <end position="373"/>
    </location>
</feature>
<dbReference type="InterPro" id="IPR036396">
    <property type="entry name" value="Cyt_P450_sf"/>
</dbReference>
<keyword evidence="8" id="KW-0560">Oxidoreductase</keyword>
<evidence type="ECO:0000256" key="3">
    <source>
        <dbReference type="ARBA" id="ARBA00010617"/>
    </source>
</evidence>
<reference evidence="12 13" key="1">
    <citation type="submission" date="2016-05" db="EMBL/GenBank/DDBJ databases">
        <title>Genome sequencing reveals origins of a unique bacterial endosymbiosis in the earliest lineages of terrestrial Fungi.</title>
        <authorList>
            <consortium name="DOE Joint Genome Institute"/>
            <person name="Uehling J."/>
            <person name="Gryganskyi A."/>
            <person name="Hameed K."/>
            <person name="Tschaplinski T."/>
            <person name="Misztal P."/>
            <person name="Wu S."/>
            <person name="Desiro A."/>
            <person name="Vande Pol N."/>
            <person name="Du Z.-Y."/>
            <person name="Zienkiewicz A."/>
            <person name="Zienkiewicz K."/>
            <person name="Morin E."/>
            <person name="Tisserant E."/>
            <person name="Splivallo R."/>
            <person name="Hainaut M."/>
            <person name="Henrissat B."/>
            <person name="Ohm R."/>
            <person name="Kuo A."/>
            <person name="Yan J."/>
            <person name="Lipzen A."/>
            <person name="Nolan M."/>
            <person name="Labutti K."/>
            <person name="Barry K."/>
            <person name="Goldstein A."/>
            <person name="Labbe J."/>
            <person name="Schadt C."/>
            <person name="Tuskan G."/>
            <person name="Grigoriev I."/>
            <person name="Martin F."/>
            <person name="Vilgalys R."/>
            <person name="Bonito G."/>
        </authorList>
    </citation>
    <scope>NUCLEOTIDE SEQUENCE [LARGE SCALE GENOMIC DNA]</scope>
    <source>
        <strain evidence="12 13">AG-77</strain>
    </source>
</reference>
<evidence type="ECO:0000256" key="2">
    <source>
        <dbReference type="ARBA" id="ARBA00004370"/>
    </source>
</evidence>
<evidence type="ECO:0000256" key="9">
    <source>
        <dbReference type="ARBA" id="ARBA00023136"/>
    </source>
</evidence>
<dbReference type="SUPFAM" id="SSF48264">
    <property type="entry name" value="Cytochrome P450"/>
    <property type="match status" value="1"/>
</dbReference>
<evidence type="ECO:0000256" key="4">
    <source>
        <dbReference type="ARBA" id="ARBA00022617"/>
    </source>
</evidence>
<evidence type="ECO:0000256" key="11">
    <source>
        <dbReference type="SAM" id="Coils"/>
    </source>
</evidence>
<evidence type="ECO:0000256" key="8">
    <source>
        <dbReference type="ARBA" id="ARBA00023033"/>
    </source>
</evidence>
<dbReference type="Proteomes" id="UP000078512">
    <property type="component" value="Unassembled WGS sequence"/>
</dbReference>
<dbReference type="PRINTS" id="PR00463">
    <property type="entry name" value="EP450I"/>
</dbReference>
<name>A0A197JP58_9FUNG</name>
<keyword evidence="11" id="KW-0175">Coiled coil</keyword>
<dbReference type="PANTHER" id="PTHR46206:SF5">
    <property type="entry name" value="P450, PUTATIVE (EUROFUNG)-RELATED"/>
    <property type="match status" value="1"/>
</dbReference>
<comment type="subcellular location">
    <subcellularLocation>
        <location evidence="2">Membrane</location>
    </subcellularLocation>
</comment>
<keyword evidence="7" id="KW-1133">Transmembrane helix</keyword>
<keyword evidence="8" id="KW-0503">Monooxygenase</keyword>
<dbReference type="Pfam" id="PF00067">
    <property type="entry name" value="p450"/>
    <property type="match status" value="2"/>
</dbReference>
<organism evidence="12 13">
    <name type="scientific">Linnemannia elongata AG-77</name>
    <dbReference type="NCBI Taxonomy" id="1314771"/>
    <lineage>
        <taxon>Eukaryota</taxon>
        <taxon>Fungi</taxon>
        <taxon>Fungi incertae sedis</taxon>
        <taxon>Mucoromycota</taxon>
        <taxon>Mortierellomycotina</taxon>
        <taxon>Mortierellomycetes</taxon>
        <taxon>Mortierellales</taxon>
        <taxon>Mortierellaceae</taxon>
        <taxon>Linnemannia</taxon>
    </lineage>
</organism>
<dbReference type="EMBL" id="KV442070">
    <property type="protein sequence ID" value="OAQ26139.1"/>
    <property type="molecule type" value="Genomic_DNA"/>
</dbReference>
<comment type="cofactor">
    <cofactor evidence="1 10">
        <name>heme</name>
        <dbReference type="ChEBI" id="CHEBI:30413"/>
    </cofactor>
</comment>
<dbReference type="CDD" id="cd11041">
    <property type="entry name" value="CYP503A1-like"/>
    <property type="match status" value="1"/>
</dbReference>
<evidence type="ECO:0000256" key="1">
    <source>
        <dbReference type="ARBA" id="ARBA00001971"/>
    </source>
</evidence>
<keyword evidence="5" id="KW-0812">Transmembrane</keyword>
<dbReference type="STRING" id="1314771.A0A197JP58"/>
<keyword evidence="10" id="KW-0408">Iron</keyword>
<evidence type="ECO:0000256" key="6">
    <source>
        <dbReference type="ARBA" id="ARBA00022723"/>
    </source>
</evidence>
<evidence type="ECO:0000256" key="7">
    <source>
        <dbReference type="ARBA" id="ARBA00022989"/>
    </source>
</evidence>
<evidence type="ECO:0000256" key="10">
    <source>
        <dbReference type="PIRSR" id="PIRSR602401-1"/>
    </source>
</evidence>
<keyword evidence="6 10" id="KW-0479">Metal-binding</keyword>
<dbReference type="GO" id="GO:0020037">
    <property type="term" value="F:heme binding"/>
    <property type="evidence" value="ECO:0007669"/>
    <property type="project" value="InterPro"/>
</dbReference>
<dbReference type="Gene3D" id="1.10.630.10">
    <property type="entry name" value="Cytochrome P450"/>
    <property type="match status" value="1"/>
</dbReference>
<accession>A0A197JP58</accession>
<comment type="similarity">
    <text evidence="3">Belongs to the cytochrome P450 family.</text>
</comment>
<dbReference type="GO" id="GO:0016705">
    <property type="term" value="F:oxidoreductase activity, acting on paired donors, with incorporation or reduction of molecular oxygen"/>
    <property type="evidence" value="ECO:0007669"/>
    <property type="project" value="InterPro"/>
</dbReference>
<proteinExistence type="inferred from homology"/>